<comment type="caution">
    <text evidence="3">The sequence shown here is derived from an EMBL/GenBank/DDBJ whole genome shotgun (WGS) entry which is preliminary data.</text>
</comment>
<dbReference type="GO" id="GO:0016740">
    <property type="term" value="F:transferase activity"/>
    <property type="evidence" value="ECO:0007669"/>
    <property type="project" value="UniProtKB-KW"/>
</dbReference>
<dbReference type="InterPro" id="IPR036282">
    <property type="entry name" value="Glutathione-S-Trfase_C_sf"/>
</dbReference>
<sequence length="308" mass="34021">MTDTVILHHHDPSPYAEKIRRLFGLKGLSWASVQIPMVMPKPDLTALTGGYRGTPVLQIGADIYCDTRLIAAEIETRYPEPAACAMAPFSIFSRQHWSDDAVFPQAAALALYENAALLPPELSKDRADYFQNLDFAAFEKDAPYFREQVRAHLALAERELALGRAFLGGTRPTWDDMGLWMITWMIEGNVASLHDCLDGLDALTGWRARMKAVGTGTRTDISAAEAHDMAAGTKPVRRHDFVPTIHTAGYRAGQPVHVAPHDHPGDRVEGTLRALGPDRITLTRQADAFGEIDVHFPRIGYRLTALSP</sequence>
<reference evidence="3 4" key="1">
    <citation type="submission" date="2018-10" db="EMBL/GenBank/DDBJ databases">
        <title>Genomic Encyclopedia of Archaeal and Bacterial Type Strains, Phase II (KMG-II): from individual species to whole genera.</title>
        <authorList>
            <person name="Goeker M."/>
        </authorList>
    </citation>
    <scope>NUCLEOTIDE SEQUENCE [LARGE SCALE GENOMIC DNA]</scope>
    <source>
        <strain evidence="3 4">DSM 25217</strain>
    </source>
</reference>
<feature type="domain" description="GST C-terminal" evidence="2">
    <location>
        <begin position="99"/>
        <end position="231"/>
    </location>
</feature>
<dbReference type="SUPFAM" id="SSF52833">
    <property type="entry name" value="Thioredoxin-like"/>
    <property type="match status" value="1"/>
</dbReference>
<feature type="domain" description="GST N-terminal" evidence="1">
    <location>
        <begin position="3"/>
        <end position="82"/>
    </location>
</feature>
<dbReference type="InParanoid" id="A0A3M0CXC1"/>
<dbReference type="PROSITE" id="PS50404">
    <property type="entry name" value="GST_NTER"/>
    <property type="match status" value="1"/>
</dbReference>
<organism evidence="3 4">
    <name type="scientific">Eilatimonas milleporae</name>
    <dbReference type="NCBI Taxonomy" id="911205"/>
    <lineage>
        <taxon>Bacteria</taxon>
        <taxon>Pseudomonadati</taxon>
        <taxon>Pseudomonadota</taxon>
        <taxon>Alphaproteobacteria</taxon>
        <taxon>Kordiimonadales</taxon>
        <taxon>Kordiimonadaceae</taxon>
        <taxon>Eilatimonas</taxon>
    </lineage>
</organism>
<evidence type="ECO:0000313" key="3">
    <source>
        <dbReference type="EMBL" id="RMB12126.1"/>
    </source>
</evidence>
<proteinExistence type="predicted"/>
<dbReference type="EMBL" id="REFR01000009">
    <property type="protein sequence ID" value="RMB12126.1"/>
    <property type="molecule type" value="Genomic_DNA"/>
</dbReference>
<protein>
    <submittedName>
        <fullName evidence="3">Glutathione S-transferase</fullName>
    </submittedName>
</protein>
<gene>
    <name evidence="3" type="ORF">BXY39_0616</name>
</gene>
<name>A0A3M0CXC1_9PROT</name>
<keyword evidence="4" id="KW-1185">Reference proteome</keyword>
<keyword evidence="3" id="KW-0808">Transferase</keyword>
<dbReference type="SUPFAM" id="SSF47616">
    <property type="entry name" value="GST C-terminal domain-like"/>
    <property type="match status" value="1"/>
</dbReference>
<dbReference type="InterPro" id="IPR004045">
    <property type="entry name" value="Glutathione_S-Trfase_N"/>
</dbReference>
<dbReference type="Gene3D" id="3.40.30.110">
    <property type="match status" value="2"/>
</dbReference>
<dbReference type="PROSITE" id="PS50405">
    <property type="entry name" value="GST_CTER"/>
    <property type="match status" value="1"/>
</dbReference>
<dbReference type="RefSeq" id="WP_121937331.1">
    <property type="nucleotide sequence ID" value="NZ_REFR01000009.1"/>
</dbReference>
<dbReference type="Pfam" id="PF13417">
    <property type="entry name" value="GST_N_3"/>
    <property type="match status" value="1"/>
</dbReference>
<dbReference type="InterPro" id="IPR036249">
    <property type="entry name" value="Thioredoxin-like_sf"/>
</dbReference>
<accession>A0A3M0CXC1</accession>
<evidence type="ECO:0000259" key="1">
    <source>
        <dbReference type="PROSITE" id="PS50404"/>
    </source>
</evidence>
<dbReference type="AlphaFoldDB" id="A0A3M0CXC1"/>
<evidence type="ECO:0000313" key="4">
    <source>
        <dbReference type="Proteomes" id="UP000271227"/>
    </source>
</evidence>
<evidence type="ECO:0000259" key="2">
    <source>
        <dbReference type="PROSITE" id="PS50405"/>
    </source>
</evidence>
<dbReference type="InterPro" id="IPR010987">
    <property type="entry name" value="Glutathione-S-Trfase_C-like"/>
</dbReference>
<dbReference type="CDD" id="cd00570">
    <property type="entry name" value="GST_N_family"/>
    <property type="match status" value="1"/>
</dbReference>
<dbReference type="Proteomes" id="UP000271227">
    <property type="component" value="Unassembled WGS sequence"/>
</dbReference>
<dbReference type="OrthoDB" id="5791869at2"/>
<dbReference type="CDD" id="cd00299">
    <property type="entry name" value="GST_C_family"/>
    <property type="match status" value="1"/>
</dbReference>